<gene>
    <name evidence="1" type="ORF">QC818_14130</name>
</gene>
<sequence length="491" mass="52218">MTQSAYIPLGGGLDLVTPPRQLQPGAALSCINYECPVTGGYRRIDGYAQLGPVVPGQGPVLGVATFDDRHYAVREDAGGGTATLYRLSLDETTWEVMGAGGELAAGRHEFDEGNAYATESGKALYGVGGGQPFEIKADGTLTVLANAPSGATMIALHHNHLFLGFAAGSLQFSNIGDPAGWDASTGGAGEIGVGQQLNGILKGVGGVLHVLCRDSVQTLRGTSAADFLLEITVPGAGARAHSGQSLMMPYFVGERGITTLEATQRYGDFSPLQAGRNVEPLFAAAGLADRVVASSVSRDKAQYRVFFDNGTGLYMSSSGITQVQLPDQVAVTHAGELASGEEVLLFGDDQGSVFRLDQGQTFNGTPIRAFLTLAYTDLKSPSTRKRFRRAFFDVRAGSDARIWIQPDFDYGDNQTGRPRRSPIDFMLGGGLWGVDNWGEFNWSVPTLGQEPLDVSGTGTSINFAIFSESDSPSHELLGYDLQFDVRRNRRG</sequence>
<name>A0ABU1G4P6_9GAMM</name>
<comment type="caution">
    <text evidence="1">The sequence shown here is derived from an EMBL/GenBank/DDBJ whole genome shotgun (WGS) entry which is preliminary data.</text>
</comment>
<reference evidence="1 2" key="1">
    <citation type="submission" date="2023-04" db="EMBL/GenBank/DDBJ databases">
        <title>A long-awaited taxogenomic arrangement of the family Halomonadaceae.</title>
        <authorList>
            <person name="De La Haba R."/>
            <person name="Chuvochina M."/>
            <person name="Wittouck S."/>
            <person name="Arahal D.R."/>
            <person name="Sanchez-Porro C."/>
            <person name="Hugenholtz P."/>
            <person name="Ventosa A."/>
        </authorList>
    </citation>
    <scope>NUCLEOTIDE SEQUENCE [LARGE SCALE GENOMIC DNA]</scope>
    <source>
        <strain evidence="1 2">DSM 23530</strain>
    </source>
</reference>
<proteinExistence type="predicted"/>
<protein>
    <submittedName>
        <fullName evidence="1">Uncharacterized protein</fullName>
    </submittedName>
</protein>
<dbReference type="RefSeq" id="WP_309653507.1">
    <property type="nucleotide sequence ID" value="NZ_JARWAK010000013.1"/>
</dbReference>
<evidence type="ECO:0000313" key="1">
    <source>
        <dbReference type="EMBL" id="MDR5867926.1"/>
    </source>
</evidence>
<evidence type="ECO:0000313" key="2">
    <source>
        <dbReference type="Proteomes" id="UP001264519"/>
    </source>
</evidence>
<keyword evidence="2" id="KW-1185">Reference proteome</keyword>
<dbReference type="Proteomes" id="UP001264519">
    <property type="component" value="Unassembled WGS sequence"/>
</dbReference>
<dbReference type="EMBL" id="JARWAK010000013">
    <property type="protein sequence ID" value="MDR5867926.1"/>
    <property type="molecule type" value="Genomic_DNA"/>
</dbReference>
<accession>A0ABU1G4P6</accession>
<organism evidence="1 2">
    <name type="scientific">Halomonas koreensis</name>
    <dbReference type="NCBI Taxonomy" id="245385"/>
    <lineage>
        <taxon>Bacteria</taxon>
        <taxon>Pseudomonadati</taxon>
        <taxon>Pseudomonadota</taxon>
        <taxon>Gammaproteobacteria</taxon>
        <taxon>Oceanospirillales</taxon>
        <taxon>Halomonadaceae</taxon>
        <taxon>Halomonas</taxon>
    </lineage>
</organism>